<feature type="region of interest" description="Disordered" evidence="1">
    <location>
        <begin position="205"/>
        <end position="226"/>
    </location>
</feature>
<proteinExistence type="predicted"/>
<evidence type="ECO:0000313" key="3">
    <source>
        <dbReference type="Proteomes" id="UP001153069"/>
    </source>
</evidence>
<dbReference type="OrthoDB" id="190552at2759"/>
<evidence type="ECO:0000256" key="1">
    <source>
        <dbReference type="SAM" id="MobiDB-lite"/>
    </source>
</evidence>
<keyword evidence="3" id="KW-1185">Reference proteome</keyword>
<sequence>MRVPFAPLLHLMAAAVNNNNNNNPPTTTTTSTMNRLATLRPFTPPKDDGTPRTTSLEGRTEDMNKLFQDGAPLSKAELQDILHSIQNVCPSSTDSTSTVVDLKKLESTLSDVAHISHKDWTVTEANSKILGDILLPDGMTSPVARQLLERILKDGNWDAAATHAKTHHDNNLPWAVLVTGVNGIRKTTSIYQDWWPKLLQEALVPPSTADKDDETTKKRKSTEEFPMEQLPAGSNSFFRQLDHMIATLCNEDFKALYVLTEKELDNKTTEPPPELVKKYSDLKAAIFSRYRTLSELLGAKLLQEAQALQSNCMMETSGRDVAMFHYVDHFFDASNYHKLALHFTINNLAQAQESVDKRMISEIQAGIQALTDKDDFHIIYANAGGPYGSEVLPGVQTASDAVWNDIVLKNKEVGQDWYKATIAITAHPTEPWTAQAVRPDGSLGTAFTFSNKNKQ</sequence>
<reference evidence="2" key="1">
    <citation type="submission" date="2020-06" db="EMBL/GenBank/DDBJ databases">
        <authorList>
            <consortium name="Plant Systems Biology data submission"/>
        </authorList>
    </citation>
    <scope>NUCLEOTIDE SEQUENCE</scope>
    <source>
        <strain evidence="2">D6</strain>
    </source>
</reference>
<organism evidence="2 3">
    <name type="scientific">Seminavis robusta</name>
    <dbReference type="NCBI Taxonomy" id="568900"/>
    <lineage>
        <taxon>Eukaryota</taxon>
        <taxon>Sar</taxon>
        <taxon>Stramenopiles</taxon>
        <taxon>Ochrophyta</taxon>
        <taxon>Bacillariophyta</taxon>
        <taxon>Bacillariophyceae</taxon>
        <taxon>Bacillariophycidae</taxon>
        <taxon>Naviculales</taxon>
        <taxon>Naviculaceae</taxon>
        <taxon>Seminavis</taxon>
    </lineage>
</organism>
<dbReference type="Proteomes" id="UP001153069">
    <property type="component" value="Unassembled WGS sequence"/>
</dbReference>
<dbReference type="AlphaFoldDB" id="A0A9N8H5N8"/>
<protein>
    <submittedName>
        <fullName evidence="2">Uncharacterized protein</fullName>
    </submittedName>
</protein>
<comment type="caution">
    <text evidence="2">The sequence shown here is derived from an EMBL/GenBank/DDBJ whole genome shotgun (WGS) entry which is preliminary data.</text>
</comment>
<gene>
    <name evidence="2" type="ORF">SEMRO_91_G047580.1</name>
</gene>
<name>A0A9N8H5N8_9STRA</name>
<evidence type="ECO:0000313" key="2">
    <source>
        <dbReference type="EMBL" id="CAB9500742.1"/>
    </source>
</evidence>
<accession>A0A9N8H5N8</accession>
<dbReference type="EMBL" id="CAICTM010000090">
    <property type="protein sequence ID" value="CAB9500742.1"/>
    <property type="molecule type" value="Genomic_DNA"/>
</dbReference>